<evidence type="ECO:0000313" key="3">
    <source>
        <dbReference type="Proteomes" id="UP000054408"/>
    </source>
</evidence>
<organism evidence="2 3">
    <name type="scientific">Thecamonas trahens ATCC 50062</name>
    <dbReference type="NCBI Taxonomy" id="461836"/>
    <lineage>
        <taxon>Eukaryota</taxon>
        <taxon>Apusozoa</taxon>
        <taxon>Apusomonadida</taxon>
        <taxon>Apusomonadidae</taxon>
        <taxon>Thecamonas</taxon>
    </lineage>
</organism>
<dbReference type="RefSeq" id="XP_013762199.1">
    <property type="nucleotide sequence ID" value="XM_013906745.1"/>
</dbReference>
<gene>
    <name evidence="2" type="ORF">AMSG_01023</name>
</gene>
<dbReference type="EMBL" id="GL349436">
    <property type="protein sequence ID" value="KNC52196.1"/>
    <property type="molecule type" value="Genomic_DNA"/>
</dbReference>
<dbReference type="AlphaFoldDB" id="A0A0L0DJF2"/>
<protein>
    <submittedName>
        <fullName evidence="2">Uncharacterized protein</fullName>
    </submittedName>
</protein>
<dbReference type="Proteomes" id="UP000054408">
    <property type="component" value="Unassembled WGS sequence"/>
</dbReference>
<evidence type="ECO:0000256" key="1">
    <source>
        <dbReference type="SAM" id="MobiDB-lite"/>
    </source>
</evidence>
<reference evidence="2 3" key="1">
    <citation type="submission" date="2010-05" db="EMBL/GenBank/DDBJ databases">
        <title>The Genome Sequence of Thecamonas trahens ATCC 50062.</title>
        <authorList>
            <consortium name="The Broad Institute Genome Sequencing Platform"/>
            <person name="Russ C."/>
            <person name="Cuomo C."/>
            <person name="Shea T."/>
            <person name="Young S.K."/>
            <person name="Zeng Q."/>
            <person name="Koehrsen M."/>
            <person name="Haas B."/>
            <person name="Borodovsky M."/>
            <person name="Guigo R."/>
            <person name="Alvarado L."/>
            <person name="Berlin A."/>
            <person name="Bochicchio J."/>
            <person name="Borenstein D."/>
            <person name="Chapman S."/>
            <person name="Chen Z."/>
            <person name="Freedman E."/>
            <person name="Gellesch M."/>
            <person name="Goldberg J."/>
            <person name="Griggs A."/>
            <person name="Gujja S."/>
            <person name="Heilman E."/>
            <person name="Heiman D."/>
            <person name="Hepburn T."/>
            <person name="Howarth C."/>
            <person name="Jen D."/>
            <person name="Larson L."/>
            <person name="Mehta T."/>
            <person name="Park D."/>
            <person name="Pearson M."/>
            <person name="Roberts A."/>
            <person name="Saif S."/>
            <person name="Shenoy N."/>
            <person name="Sisk P."/>
            <person name="Stolte C."/>
            <person name="Sykes S."/>
            <person name="Thomson T."/>
            <person name="Walk T."/>
            <person name="White J."/>
            <person name="Yandava C."/>
            <person name="Burger G."/>
            <person name="Gray M.W."/>
            <person name="Holland P.W.H."/>
            <person name="King N."/>
            <person name="Lang F.B.F."/>
            <person name="Roger A.J."/>
            <person name="Ruiz-Trillo I."/>
            <person name="Lander E."/>
            <person name="Nusbaum C."/>
        </authorList>
    </citation>
    <scope>NUCLEOTIDE SEQUENCE [LARGE SCALE GENOMIC DNA]</scope>
    <source>
        <strain evidence="2 3">ATCC 50062</strain>
    </source>
</reference>
<name>A0A0L0DJF2_THETB</name>
<dbReference type="GeneID" id="25560796"/>
<feature type="region of interest" description="Disordered" evidence="1">
    <location>
        <begin position="34"/>
        <end position="55"/>
    </location>
</feature>
<accession>A0A0L0DJF2</accession>
<keyword evidence="3" id="KW-1185">Reference proteome</keyword>
<evidence type="ECO:0000313" key="2">
    <source>
        <dbReference type="EMBL" id="KNC52196.1"/>
    </source>
</evidence>
<proteinExistence type="predicted"/>
<sequence length="294" mass="30713">MRFVLTSPRDLDRVIRLITGQDARELQMASFPAPCASSEAGGRSGGRGVDEAHNAAADGQYGRRWDDGRMLADRDGVLEAEVVEADESLHALGSRLVASVLAEAGSAQVAADGSSVLIFDDEARATALYPYSSTLFSVSSLELESTGSVGLGGTGAGGGVGDDDDDYDVMDCGPRSGSSAHWRDADCLSYPFIDISSLPADDLSGISSLGHSTLNGSSEASGEWDASAFAASDGESDDEIDESNDDSLLAEAARMVARVAKLQARLGERQTSPSPIFELCSTLRSQTATAFSRR</sequence>